<dbReference type="EMBL" id="SWJQ01000353">
    <property type="protein sequence ID" value="TRZ15757.1"/>
    <property type="molecule type" value="Genomic_DNA"/>
</dbReference>
<evidence type="ECO:0000313" key="2">
    <source>
        <dbReference type="Proteomes" id="UP000796761"/>
    </source>
</evidence>
<gene>
    <name evidence="1" type="ORF">HGM15179_011339</name>
</gene>
<dbReference type="AlphaFoldDB" id="A0A8K1GCS2"/>
<protein>
    <submittedName>
        <fullName evidence="1">Uncharacterized protein</fullName>
    </submittedName>
</protein>
<organism evidence="1 2">
    <name type="scientific">Zosterops borbonicus</name>
    <dbReference type="NCBI Taxonomy" id="364589"/>
    <lineage>
        <taxon>Eukaryota</taxon>
        <taxon>Metazoa</taxon>
        <taxon>Chordata</taxon>
        <taxon>Craniata</taxon>
        <taxon>Vertebrata</taxon>
        <taxon>Euteleostomi</taxon>
        <taxon>Archelosauria</taxon>
        <taxon>Archosauria</taxon>
        <taxon>Dinosauria</taxon>
        <taxon>Saurischia</taxon>
        <taxon>Theropoda</taxon>
        <taxon>Coelurosauria</taxon>
        <taxon>Aves</taxon>
        <taxon>Neognathae</taxon>
        <taxon>Neoaves</taxon>
        <taxon>Telluraves</taxon>
        <taxon>Australaves</taxon>
        <taxon>Passeriformes</taxon>
        <taxon>Sylvioidea</taxon>
        <taxon>Zosteropidae</taxon>
        <taxon>Zosterops</taxon>
    </lineage>
</organism>
<sequence>FPFHSGRLLYGLPRAFSSSDWINPTLSAFLHRRGTQSKEYLGSLLQRFFPGCRKEKYKLQ</sequence>
<dbReference type="Proteomes" id="UP000796761">
    <property type="component" value="Unassembled WGS sequence"/>
</dbReference>
<feature type="non-terminal residue" evidence="1">
    <location>
        <position position="1"/>
    </location>
</feature>
<feature type="non-terminal residue" evidence="1">
    <location>
        <position position="60"/>
    </location>
</feature>
<keyword evidence="2" id="KW-1185">Reference proteome</keyword>
<proteinExistence type="predicted"/>
<name>A0A8K1GCS2_9PASS</name>
<reference evidence="1" key="1">
    <citation type="submission" date="2019-04" db="EMBL/GenBank/DDBJ databases">
        <title>Genome assembly of Zosterops borbonicus 15179.</title>
        <authorList>
            <person name="Leroy T."/>
            <person name="Anselmetti Y."/>
            <person name="Tilak M.-K."/>
            <person name="Nabholz B."/>
        </authorList>
    </citation>
    <scope>NUCLEOTIDE SEQUENCE</scope>
    <source>
        <strain evidence="1">HGM_15179</strain>
        <tissue evidence="1">Muscle</tissue>
    </source>
</reference>
<accession>A0A8K1GCS2</accession>
<comment type="caution">
    <text evidence="1">The sequence shown here is derived from an EMBL/GenBank/DDBJ whole genome shotgun (WGS) entry which is preliminary data.</text>
</comment>
<evidence type="ECO:0000313" key="1">
    <source>
        <dbReference type="EMBL" id="TRZ15757.1"/>
    </source>
</evidence>